<dbReference type="AlphaFoldDB" id="A0A0S2ZL57"/>
<evidence type="ECO:0000313" key="3">
    <source>
        <dbReference type="Proteomes" id="UP000063275"/>
    </source>
</evidence>
<reference evidence="2 3" key="1">
    <citation type="submission" date="2015-11" db="EMBL/GenBank/DDBJ databases">
        <authorList>
            <person name="Zhang Y."/>
            <person name="Guo Z."/>
        </authorList>
    </citation>
    <scope>NUCLEOTIDE SEQUENCE [LARGE SCALE GENOMIC DNA]</scope>
    <source>
        <strain evidence="2 3">ChDC F174</strain>
    </source>
</reference>
<feature type="transmembrane region" description="Helical" evidence="1">
    <location>
        <begin position="43"/>
        <end position="70"/>
    </location>
</feature>
<accession>A0A0S2ZL57</accession>
<proteinExistence type="predicted"/>
<name>A0A0S2ZL57_9FUSO</name>
<dbReference type="EMBL" id="CP013331">
    <property type="protein sequence ID" value="ALQ39519.1"/>
    <property type="molecule type" value="Genomic_DNA"/>
</dbReference>
<feature type="transmembrane region" description="Helical" evidence="1">
    <location>
        <begin position="12"/>
        <end position="31"/>
    </location>
</feature>
<dbReference type="KEGG" id="fhw:RN87_02840"/>
<organism evidence="2">
    <name type="scientific">Fusobacterium hwasookii ChDC F174</name>
    <dbReference type="NCBI Taxonomy" id="1307442"/>
    <lineage>
        <taxon>Bacteria</taxon>
        <taxon>Fusobacteriati</taxon>
        <taxon>Fusobacteriota</taxon>
        <taxon>Fusobacteriia</taxon>
        <taxon>Fusobacteriales</taxon>
        <taxon>Fusobacteriaceae</taxon>
        <taxon>Fusobacterium</taxon>
    </lineage>
</organism>
<dbReference type="Proteomes" id="UP000063275">
    <property type="component" value="Chromosome"/>
</dbReference>
<keyword evidence="1" id="KW-0472">Membrane</keyword>
<keyword evidence="1" id="KW-0812">Transmembrane</keyword>
<evidence type="ECO:0000256" key="1">
    <source>
        <dbReference type="SAM" id="Phobius"/>
    </source>
</evidence>
<protein>
    <recommendedName>
        <fullName evidence="4">DUF1146 domain-containing protein</fullName>
    </recommendedName>
</protein>
<keyword evidence="1" id="KW-1133">Transmembrane helix</keyword>
<evidence type="ECO:0000313" key="2">
    <source>
        <dbReference type="EMBL" id="ALQ39519.1"/>
    </source>
</evidence>
<evidence type="ECO:0008006" key="4">
    <source>
        <dbReference type="Google" id="ProtNLM"/>
    </source>
</evidence>
<gene>
    <name evidence="2" type="ORF">RN87_02840</name>
</gene>
<sequence length="76" mass="9240">MNFVWELLQSFFSYMWIYTILKYGYFVVEKYNAKLSEKSKEKVMFMILFVSFLFLVSAIILQGTSMFLYLQYKVIK</sequence>